<protein>
    <submittedName>
        <fullName evidence="3">15234_t:CDS:1</fullName>
    </submittedName>
</protein>
<reference evidence="3" key="1">
    <citation type="submission" date="2021-06" db="EMBL/GenBank/DDBJ databases">
        <authorList>
            <person name="Kallberg Y."/>
            <person name="Tangrot J."/>
            <person name="Rosling A."/>
        </authorList>
    </citation>
    <scope>NUCLEOTIDE SEQUENCE</scope>
    <source>
        <strain evidence="3">MA453B</strain>
    </source>
</reference>
<evidence type="ECO:0000313" key="4">
    <source>
        <dbReference type="Proteomes" id="UP000789405"/>
    </source>
</evidence>
<organism evidence="3 4">
    <name type="scientific">Dentiscutata erythropus</name>
    <dbReference type="NCBI Taxonomy" id="1348616"/>
    <lineage>
        <taxon>Eukaryota</taxon>
        <taxon>Fungi</taxon>
        <taxon>Fungi incertae sedis</taxon>
        <taxon>Mucoromycota</taxon>
        <taxon>Glomeromycotina</taxon>
        <taxon>Glomeromycetes</taxon>
        <taxon>Diversisporales</taxon>
        <taxon>Gigasporaceae</taxon>
        <taxon>Dentiscutata</taxon>
    </lineage>
</organism>
<dbReference type="CDD" id="cd00067">
    <property type="entry name" value="GAL4"/>
    <property type="match status" value="1"/>
</dbReference>
<comment type="caution">
    <text evidence="3">The sequence shown here is derived from an EMBL/GenBank/DDBJ whole genome shotgun (WGS) entry which is preliminary data.</text>
</comment>
<feature type="region of interest" description="Disordered" evidence="1">
    <location>
        <begin position="47"/>
        <end position="85"/>
    </location>
</feature>
<dbReference type="OrthoDB" id="39175at2759"/>
<dbReference type="GO" id="GO:0000981">
    <property type="term" value="F:DNA-binding transcription factor activity, RNA polymerase II-specific"/>
    <property type="evidence" value="ECO:0007669"/>
    <property type="project" value="InterPro"/>
</dbReference>
<dbReference type="Proteomes" id="UP000789405">
    <property type="component" value="Unassembled WGS sequence"/>
</dbReference>
<dbReference type="AlphaFoldDB" id="A0A9N9F5T7"/>
<evidence type="ECO:0000313" key="3">
    <source>
        <dbReference type="EMBL" id="CAG8511040.1"/>
    </source>
</evidence>
<dbReference type="GO" id="GO:0008270">
    <property type="term" value="F:zinc ion binding"/>
    <property type="evidence" value="ECO:0007669"/>
    <property type="project" value="InterPro"/>
</dbReference>
<name>A0A9N9F5T7_9GLOM</name>
<proteinExistence type="predicted"/>
<feature type="domain" description="Zn(2)-C6 fungal-type" evidence="2">
    <location>
        <begin position="13"/>
        <end position="45"/>
    </location>
</feature>
<dbReference type="Pfam" id="PF00172">
    <property type="entry name" value="Zn_clus"/>
    <property type="match status" value="1"/>
</dbReference>
<evidence type="ECO:0000259" key="2">
    <source>
        <dbReference type="PROSITE" id="PS50048"/>
    </source>
</evidence>
<evidence type="ECO:0000256" key="1">
    <source>
        <dbReference type="SAM" id="MobiDB-lite"/>
    </source>
</evidence>
<sequence length="171" mass="19277">MTQKKTRNHTTTACTNCRKDHVKCTILSGEDKCIQCNKRNLPCNFITGKKRGPKPRSAQPSDQDTTSSSNSFSASDSNDSFTHSYSHTTTTNINIHETTENAQISLNFHEQITQNNEQNITYSFSNSDLNDSFSSEIPHLYIYNYDSSTEASQNHTYARTYLAQLTIISDS</sequence>
<dbReference type="InterPro" id="IPR036864">
    <property type="entry name" value="Zn2-C6_fun-type_DNA-bd_sf"/>
</dbReference>
<dbReference type="SMART" id="SM00066">
    <property type="entry name" value="GAL4"/>
    <property type="match status" value="1"/>
</dbReference>
<dbReference type="SUPFAM" id="SSF57701">
    <property type="entry name" value="Zn2/Cys6 DNA-binding domain"/>
    <property type="match status" value="1"/>
</dbReference>
<dbReference type="EMBL" id="CAJVPY010001189">
    <property type="protein sequence ID" value="CAG8511040.1"/>
    <property type="molecule type" value="Genomic_DNA"/>
</dbReference>
<dbReference type="PROSITE" id="PS50048">
    <property type="entry name" value="ZN2_CY6_FUNGAL_2"/>
    <property type="match status" value="1"/>
</dbReference>
<keyword evidence="4" id="KW-1185">Reference proteome</keyword>
<dbReference type="InterPro" id="IPR001138">
    <property type="entry name" value="Zn2Cys6_DnaBD"/>
</dbReference>
<gene>
    <name evidence="3" type="ORF">DERYTH_LOCUS3386</name>
</gene>
<dbReference type="Gene3D" id="4.10.240.10">
    <property type="entry name" value="Zn(2)-C6 fungal-type DNA-binding domain"/>
    <property type="match status" value="1"/>
</dbReference>
<dbReference type="PROSITE" id="PS00463">
    <property type="entry name" value="ZN2_CY6_FUNGAL_1"/>
    <property type="match status" value="1"/>
</dbReference>
<accession>A0A9N9F5T7</accession>
<feature type="compositionally biased region" description="Low complexity" evidence="1">
    <location>
        <begin position="57"/>
        <end position="85"/>
    </location>
</feature>